<gene>
    <name evidence="1" type="ORF">ACFYKT_16465</name>
</gene>
<accession>A0ABW6K1E7</accession>
<comment type="caution">
    <text evidence="1">The sequence shown here is derived from an EMBL/GenBank/DDBJ whole genome shotgun (WGS) entry which is preliminary data.</text>
</comment>
<dbReference type="EMBL" id="JBIACJ010000009">
    <property type="protein sequence ID" value="MFE8697936.1"/>
    <property type="molecule type" value="Genomic_DNA"/>
</dbReference>
<proteinExistence type="predicted"/>
<name>A0ABW6K1E7_9BACI</name>
<dbReference type="RefSeq" id="WP_389221852.1">
    <property type="nucleotide sequence ID" value="NZ_JBIACJ010000009.1"/>
</dbReference>
<organism evidence="1 2">
    <name type="scientific">Cytobacillus mangrovibacter</name>
    <dbReference type="NCBI Taxonomy" id="3299024"/>
    <lineage>
        <taxon>Bacteria</taxon>
        <taxon>Bacillati</taxon>
        <taxon>Bacillota</taxon>
        <taxon>Bacilli</taxon>
        <taxon>Bacillales</taxon>
        <taxon>Bacillaceae</taxon>
        <taxon>Cytobacillus</taxon>
    </lineage>
</organism>
<sequence>MNFTQKVIWAEIKLKVLESAMMLNDEYATDDVIAKLMEVVEILENTEPKGG</sequence>
<keyword evidence="2" id="KW-1185">Reference proteome</keyword>
<reference evidence="1 2" key="1">
    <citation type="submission" date="2024-08" db="EMBL/GenBank/DDBJ databases">
        <title>Two novel Cytobacillus novel species.</title>
        <authorList>
            <person name="Liu G."/>
        </authorList>
    </citation>
    <scope>NUCLEOTIDE SEQUENCE [LARGE SCALE GENOMIC DNA]</scope>
    <source>
        <strain evidence="1 2">FJAT-53684</strain>
    </source>
</reference>
<evidence type="ECO:0000313" key="2">
    <source>
        <dbReference type="Proteomes" id="UP001601058"/>
    </source>
</evidence>
<protein>
    <submittedName>
        <fullName evidence="1">Uncharacterized protein</fullName>
    </submittedName>
</protein>
<dbReference type="Proteomes" id="UP001601058">
    <property type="component" value="Unassembled WGS sequence"/>
</dbReference>
<evidence type="ECO:0000313" key="1">
    <source>
        <dbReference type="EMBL" id="MFE8697936.1"/>
    </source>
</evidence>